<evidence type="ECO:0000256" key="7">
    <source>
        <dbReference type="SAM" id="SignalP"/>
    </source>
</evidence>
<dbReference type="EMBL" id="BLXZ01000007">
    <property type="protein sequence ID" value="GFO69944.1"/>
    <property type="molecule type" value="Genomic_DNA"/>
</dbReference>
<name>A0A6V8NDP8_9BACT</name>
<protein>
    <submittedName>
        <fullName evidence="8">Peptidase S10</fullName>
    </submittedName>
</protein>
<feature type="region of interest" description="Disordered" evidence="6">
    <location>
        <begin position="26"/>
        <end position="49"/>
    </location>
</feature>
<dbReference type="Proteomes" id="UP000587586">
    <property type="component" value="Unassembled WGS sequence"/>
</dbReference>
<evidence type="ECO:0000256" key="2">
    <source>
        <dbReference type="ARBA" id="ARBA00022670"/>
    </source>
</evidence>
<evidence type="ECO:0000256" key="4">
    <source>
        <dbReference type="ARBA" id="ARBA00022801"/>
    </source>
</evidence>
<evidence type="ECO:0000256" key="3">
    <source>
        <dbReference type="ARBA" id="ARBA00022729"/>
    </source>
</evidence>
<comment type="caution">
    <text evidence="8">The sequence shown here is derived from an EMBL/GenBank/DDBJ whole genome shotgun (WGS) entry which is preliminary data.</text>
</comment>
<keyword evidence="5" id="KW-0325">Glycoprotein</keyword>
<dbReference type="GO" id="GO:0006508">
    <property type="term" value="P:proteolysis"/>
    <property type="evidence" value="ECO:0007669"/>
    <property type="project" value="UniProtKB-KW"/>
</dbReference>
<proteinExistence type="predicted"/>
<evidence type="ECO:0000256" key="1">
    <source>
        <dbReference type="ARBA" id="ARBA00022645"/>
    </source>
</evidence>
<evidence type="ECO:0000313" key="8">
    <source>
        <dbReference type="EMBL" id="GFO69944.1"/>
    </source>
</evidence>
<reference evidence="9" key="1">
    <citation type="submission" date="2020-06" db="EMBL/GenBank/DDBJ databases">
        <title>Draft genomic sequecing of Geomonas sp. Red745.</title>
        <authorList>
            <person name="Itoh H."/>
            <person name="Xu Z.X."/>
            <person name="Ushijima N."/>
            <person name="Masuda Y."/>
            <person name="Shiratori Y."/>
            <person name="Senoo K."/>
        </authorList>
    </citation>
    <scope>NUCLEOTIDE SEQUENCE [LARGE SCALE GENOMIC DNA]</scope>
    <source>
        <strain evidence="9">Red745</strain>
    </source>
</reference>
<dbReference type="PANTHER" id="PTHR11802">
    <property type="entry name" value="SERINE PROTEASE FAMILY S10 SERINE CARBOXYPEPTIDASE"/>
    <property type="match status" value="1"/>
</dbReference>
<organism evidence="8 9">
    <name type="scientific">Geomonas limicola</name>
    <dbReference type="NCBI Taxonomy" id="2740186"/>
    <lineage>
        <taxon>Bacteria</taxon>
        <taxon>Pseudomonadati</taxon>
        <taxon>Thermodesulfobacteriota</taxon>
        <taxon>Desulfuromonadia</taxon>
        <taxon>Geobacterales</taxon>
        <taxon>Geobacteraceae</taxon>
        <taxon>Geomonas</taxon>
    </lineage>
</organism>
<keyword evidence="4" id="KW-0378">Hydrolase</keyword>
<dbReference type="AlphaFoldDB" id="A0A6V8NDP8"/>
<dbReference type="GO" id="GO:0004185">
    <property type="term" value="F:serine-type carboxypeptidase activity"/>
    <property type="evidence" value="ECO:0007669"/>
    <property type="project" value="InterPro"/>
</dbReference>
<accession>A0A6V8NDP8</accession>
<keyword evidence="2" id="KW-0645">Protease</keyword>
<sequence length="508" mass="56355">MSKLAVVTAILFLFVAMSVPQLQAAQQHPGTDATERDSETAKTLSVKTPPSVTRHKVSIAGKEYSYTATAGYLPLTSEAGEPEAEIFSTTYTVDTPKGTKPRPIMFVFNGGPGAASVWLHLGALGPRRVEMLPDGNMPAPPFRLVDNGSSWLDLADLVFVDPVGTGYSRASKPDLAKGYAAVRGDIESLVKFVRLYLTRNERWSSPIYLVGESYGTFRCAGMADQLAEHGVALNGIILISSVLNFQTISFDNGNDLPYQLFLPSYTATAWYHKRLAPELQQDLERTLAEAEAWAGSQYQWALNKGDRLTNEERREVVTKLSRYTGLSPAYVDNLNLRIDSRNFVRDLLRDQRRTVGYMDSRFNAANVDSAASSGFDPTVAIIRPPYTSLVNTYLREELGFKSDLEYHTLGGGIGRWDWETKNGYADTSDNLRNAMAKNPYLKVFVGSGLFDLATPHFATDYTLAHLGLTPTLRQNITTHRYQSGHMMYLEKDSLARLKRDVAEFVTTP</sequence>
<dbReference type="Pfam" id="PF00450">
    <property type="entry name" value="Peptidase_S10"/>
    <property type="match status" value="1"/>
</dbReference>
<evidence type="ECO:0000313" key="9">
    <source>
        <dbReference type="Proteomes" id="UP000587586"/>
    </source>
</evidence>
<dbReference type="SUPFAM" id="SSF53474">
    <property type="entry name" value="alpha/beta-Hydrolases"/>
    <property type="match status" value="1"/>
</dbReference>
<feature type="chain" id="PRO_5027602076" evidence="7">
    <location>
        <begin position="25"/>
        <end position="508"/>
    </location>
</feature>
<keyword evidence="3 7" id="KW-0732">Signal</keyword>
<dbReference type="InterPro" id="IPR029058">
    <property type="entry name" value="AB_hydrolase_fold"/>
</dbReference>
<feature type="signal peptide" evidence="7">
    <location>
        <begin position="1"/>
        <end position="24"/>
    </location>
</feature>
<keyword evidence="9" id="KW-1185">Reference proteome</keyword>
<gene>
    <name evidence="8" type="ORF">GMLC_35230</name>
</gene>
<evidence type="ECO:0000256" key="5">
    <source>
        <dbReference type="ARBA" id="ARBA00023180"/>
    </source>
</evidence>
<dbReference type="PANTHER" id="PTHR11802:SF3">
    <property type="entry name" value="RETINOID-INDUCIBLE SERINE CARBOXYPEPTIDASE"/>
    <property type="match status" value="1"/>
</dbReference>
<dbReference type="InterPro" id="IPR001563">
    <property type="entry name" value="Peptidase_S10"/>
</dbReference>
<evidence type="ECO:0000256" key="6">
    <source>
        <dbReference type="SAM" id="MobiDB-lite"/>
    </source>
</evidence>
<dbReference type="Gene3D" id="3.40.50.1820">
    <property type="entry name" value="alpha/beta hydrolase"/>
    <property type="match status" value="1"/>
</dbReference>
<keyword evidence="1" id="KW-0121">Carboxypeptidase</keyword>